<evidence type="ECO:0000259" key="3">
    <source>
        <dbReference type="Pfam" id="PF00534"/>
    </source>
</evidence>
<name>A0AA41XII2_9MICO</name>
<evidence type="ECO:0000313" key="5">
    <source>
        <dbReference type="EMBL" id="MCS5727333.1"/>
    </source>
</evidence>
<dbReference type="PANTHER" id="PTHR12526">
    <property type="entry name" value="GLYCOSYLTRANSFERASE"/>
    <property type="match status" value="1"/>
</dbReference>
<evidence type="ECO:0000313" key="6">
    <source>
        <dbReference type="Proteomes" id="UP001165587"/>
    </source>
</evidence>
<dbReference type="PANTHER" id="PTHR12526:SF595">
    <property type="entry name" value="BLL5217 PROTEIN"/>
    <property type="match status" value="1"/>
</dbReference>
<sequence length="361" mass="38237">MKRLRICLIASSRFPVAEPFAGGLEAQTHTLAGALRDRGHDVTLFAAPGSDPALGATALDVAEFEPSDEARSDVGASPEQWMREHHAYLSLMLDLARTGHDRFDVVHNNSLHHLPVALAPTLSVPMVTTLHTPPTPWLESAIRLTPTAHGPSRFVAVSGDTASRWAGSVPAEVILNGIDTERWRFGPGGTDAVWFGRVVPEKAPHVAIDAARLAGVPLVLAGPVHDHGYFSREIAPRLGDGVHYAGHLASEELIELVRHSSVSIVSPDWPEPYGLVAAESMACGTPVAGVATGALPEIVTAAGGRLAAPGDVQGLADAVLGALELPRRGVRRHAVERCSVETMVDEYERCFTGLLGEARAA</sequence>
<organism evidence="5 6">
    <name type="scientific">Herbiconiux oxytropis</name>
    <dbReference type="NCBI Taxonomy" id="2970915"/>
    <lineage>
        <taxon>Bacteria</taxon>
        <taxon>Bacillati</taxon>
        <taxon>Actinomycetota</taxon>
        <taxon>Actinomycetes</taxon>
        <taxon>Micrococcales</taxon>
        <taxon>Microbacteriaceae</taxon>
        <taxon>Herbiconiux</taxon>
    </lineage>
</organism>
<reference evidence="5" key="1">
    <citation type="submission" date="2022-08" db="EMBL/GenBank/DDBJ databases">
        <authorList>
            <person name="Deng Y."/>
            <person name="Han X.-F."/>
            <person name="Zhang Y.-Q."/>
        </authorList>
    </citation>
    <scope>NUCLEOTIDE SEQUENCE</scope>
    <source>
        <strain evidence="5">CPCC 203407</strain>
    </source>
</reference>
<dbReference type="Pfam" id="PF00534">
    <property type="entry name" value="Glycos_transf_1"/>
    <property type="match status" value="1"/>
</dbReference>
<dbReference type="InterPro" id="IPR028098">
    <property type="entry name" value="Glyco_trans_4-like_N"/>
</dbReference>
<dbReference type="SUPFAM" id="SSF53756">
    <property type="entry name" value="UDP-Glycosyltransferase/glycogen phosphorylase"/>
    <property type="match status" value="1"/>
</dbReference>
<comment type="caution">
    <text evidence="5">The sequence shown here is derived from an EMBL/GenBank/DDBJ whole genome shotgun (WGS) entry which is preliminary data.</text>
</comment>
<dbReference type="AlphaFoldDB" id="A0AA41XII2"/>
<dbReference type="InterPro" id="IPR001296">
    <property type="entry name" value="Glyco_trans_1"/>
</dbReference>
<keyword evidence="6" id="KW-1185">Reference proteome</keyword>
<evidence type="ECO:0000256" key="2">
    <source>
        <dbReference type="ARBA" id="ARBA00022679"/>
    </source>
</evidence>
<evidence type="ECO:0000256" key="1">
    <source>
        <dbReference type="ARBA" id="ARBA00022676"/>
    </source>
</evidence>
<keyword evidence="2 5" id="KW-0808">Transferase</keyword>
<evidence type="ECO:0000259" key="4">
    <source>
        <dbReference type="Pfam" id="PF13439"/>
    </source>
</evidence>
<proteinExistence type="predicted"/>
<dbReference type="Proteomes" id="UP001165587">
    <property type="component" value="Unassembled WGS sequence"/>
</dbReference>
<dbReference type="RefSeq" id="WP_259530325.1">
    <property type="nucleotide sequence ID" value="NZ_JANLCK010000010.1"/>
</dbReference>
<feature type="domain" description="Glycosyltransferase subfamily 4-like N-terminal" evidence="4">
    <location>
        <begin position="22"/>
        <end position="182"/>
    </location>
</feature>
<dbReference type="GO" id="GO:0016757">
    <property type="term" value="F:glycosyltransferase activity"/>
    <property type="evidence" value="ECO:0007669"/>
    <property type="project" value="UniProtKB-KW"/>
</dbReference>
<dbReference type="EC" id="2.4.-.-" evidence="5"/>
<feature type="domain" description="Glycosyl transferase family 1" evidence="3">
    <location>
        <begin position="193"/>
        <end position="326"/>
    </location>
</feature>
<accession>A0AA41XII2</accession>
<gene>
    <name evidence="5" type="ORF">N1028_15665</name>
</gene>
<dbReference type="Pfam" id="PF13439">
    <property type="entry name" value="Glyco_transf_4"/>
    <property type="match status" value="1"/>
</dbReference>
<keyword evidence="1 5" id="KW-0328">Glycosyltransferase</keyword>
<dbReference type="Gene3D" id="3.40.50.2000">
    <property type="entry name" value="Glycogen Phosphorylase B"/>
    <property type="match status" value="2"/>
</dbReference>
<dbReference type="EMBL" id="JANLCK010000010">
    <property type="protein sequence ID" value="MCS5727333.1"/>
    <property type="molecule type" value="Genomic_DNA"/>
</dbReference>
<protein>
    <submittedName>
        <fullName evidence="5">Glycosyltransferase</fullName>
        <ecNumber evidence="5">2.4.-.-</ecNumber>
    </submittedName>
</protein>